<evidence type="ECO:0008006" key="4">
    <source>
        <dbReference type="Google" id="ProtNLM"/>
    </source>
</evidence>
<comment type="caution">
    <text evidence="2">The sequence shown here is derived from an EMBL/GenBank/DDBJ whole genome shotgun (WGS) entry which is preliminary data.</text>
</comment>
<protein>
    <recommendedName>
        <fullName evidence="4">Ig-like domain-containing protein</fullName>
    </recommendedName>
</protein>
<evidence type="ECO:0000256" key="1">
    <source>
        <dbReference type="SAM" id="SignalP"/>
    </source>
</evidence>
<dbReference type="AlphaFoldDB" id="N6UZE9"/>
<keyword evidence="1" id="KW-0732">Signal</keyword>
<accession>N6UZE9</accession>
<feature type="signal peptide" evidence="1">
    <location>
        <begin position="1"/>
        <end position="20"/>
    </location>
</feature>
<evidence type="ECO:0000313" key="3">
    <source>
        <dbReference type="Proteomes" id="UP000012429"/>
    </source>
</evidence>
<proteinExistence type="predicted"/>
<gene>
    <name evidence="2" type="ORF">RHSP_32033</name>
</gene>
<evidence type="ECO:0000313" key="2">
    <source>
        <dbReference type="EMBL" id="ENN86071.1"/>
    </source>
</evidence>
<feature type="chain" id="PRO_5004126191" description="Ig-like domain-containing protein" evidence="1">
    <location>
        <begin position="21"/>
        <end position="168"/>
    </location>
</feature>
<sequence>MLKRLIFAAAFTAVAVPSVGQNITGNEFQTATPGRTVNGVVTMCINGSNQAIPCPTGGSTSVTQGTNPWTVSYNVPSNPKTVAGCTVGVTSSACLGSNPRNWVQMQNTSASATIACSWSGAASLNSTNSFMLAAGQSASWGPTTGGAPNQALNCIASAASSPLYVEQN</sequence>
<keyword evidence="3" id="KW-1185">Reference proteome</keyword>
<organism evidence="2 3">
    <name type="scientific">Rhizobium freirei PRF 81</name>
    <dbReference type="NCBI Taxonomy" id="363754"/>
    <lineage>
        <taxon>Bacteria</taxon>
        <taxon>Pseudomonadati</taxon>
        <taxon>Pseudomonadota</taxon>
        <taxon>Alphaproteobacteria</taxon>
        <taxon>Hyphomicrobiales</taxon>
        <taxon>Rhizobiaceae</taxon>
        <taxon>Rhizobium/Agrobacterium group</taxon>
        <taxon>Rhizobium</taxon>
    </lineage>
</organism>
<dbReference type="EMBL" id="AQHN01000072">
    <property type="protein sequence ID" value="ENN86071.1"/>
    <property type="molecule type" value="Genomic_DNA"/>
</dbReference>
<reference evidence="2 3" key="1">
    <citation type="journal article" date="2012" name="BMC Genomics">
        <title>Genomic basis of broad host range and environmental adaptability of Rhizobium tropici CIAT 899 and Rhizobium sp. PRF 81 which are used in inoculants for common bean (Phaseolus vulgaris L.).</title>
        <authorList>
            <person name="Ormeno-Orrillo E."/>
            <person name="Menna P."/>
            <person name="Almeida L.G."/>
            <person name="Ollero F.J."/>
            <person name="Nicolas M.F."/>
            <person name="Pains Rodrigues E."/>
            <person name="Shigueyoshi Nakatani A."/>
            <person name="Silva Batista J.S."/>
            <person name="Oliveira Chueire L.M."/>
            <person name="Souza R.C."/>
            <person name="Ribeiro Vasconcelos A.T."/>
            <person name="Megias M."/>
            <person name="Hungria M."/>
            <person name="Martinez-Romero E."/>
        </authorList>
    </citation>
    <scope>NUCLEOTIDE SEQUENCE [LARGE SCALE GENOMIC DNA]</scope>
    <source>
        <strain evidence="2 3">PRF 81</strain>
    </source>
</reference>
<dbReference type="STRING" id="363754.RHSP_32033"/>
<name>N6UZE9_9HYPH</name>
<dbReference type="Proteomes" id="UP000012429">
    <property type="component" value="Unassembled WGS sequence"/>
</dbReference>